<name>A0A915P8Q2_9BILA</name>
<evidence type="ECO:0000256" key="2">
    <source>
        <dbReference type="SAM" id="SignalP"/>
    </source>
</evidence>
<evidence type="ECO:0000256" key="1">
    <source>
        <dbReference type="SAM" id="Phobius"/>
    </source>
</evidence>
<feature type="transmembrane region" description="Helical" evidence="1">
    <location>
        <begin position="106"/>
        <end position="137"/>
    </location>
</feature>
<dbReference type="Proteomes" id="UP000887560">
    <property type="component" value="Unplaced"/>
</dbReference>
<feature type="signal peptide" evidence="2">
    <location>
        <begin position="1"/>
        <end position="22"/>
    </location>
</feature>
<feature type="chain" id="PRO_5037608623" evidence="2">
    <location>
        <begin position="23"/>
        <end position="146"/>
    </location>
</feature>
<dbReference type="WBParaSite" id="scf7180000423437.g10987">
    <property type="protein sequence ID" value="scf7180000423437.g10987"/>
    <property type="gene ID" value="scf7180000423437.g10987"/>
</dbReference>
<proteinExistence type="predicted"/>
<organism evidence="3 4">
    <name type="scientific">Meloidogyne floridensis</name>
    <dbReference type="NCBI Taxonomy" id="298350"/>
    <lineage>
        <taxon>Eukaryota</taxon>
        <taxon>Metazoa</taxon>
        <taxon>Ecdysozoa</taxon>
        <taxon>Nematoda</taxon>
        <taxon>Chromadorea</taxon>
        <taxon>Rhabditida</taxon>
        <taxon>Tylenchina</taxon>
        <taxon>Tylenchomorpha</taxon>
        <taxon>Tylenchoidea</taxon>
        <taxon>Meloidogynidae</taxon>
        <taxon>Meloidogyninae</taxon>
        <taxon>Meloidogyne</taxon>
    </lineage>
</organism>
<reference evidence="4" key="1">
    <citation type="submission" date="2022-11" db="UniProtKB">
        <authorList>
            <consortium name="WormBaseParasite"/>
        </authorList>
    </citation>
    <scope>IDENTIFICATION</scope>
</reference>
<evidence type="ECO:0000313" key="4">
    <source>
        <dbReference type="WBParaSite" id="scf7180000423437.g10987"/>
    </source>
</evidence>
<keyword evidence="1" id="KW-1133">Transmembrane helix</keyword>
<keyword evidence="3" id="KW-1185">Reference proteome</keyword>
<sequence>MVLWNLALCLLFIFCIIELIVAGEHFCKQVELSLNEFLENIVVSGGGSEEIEEPIFFNEFASYSTSESKNLNLAIQLYGEDQSRGADDENQPIEYPINPTNSQPNIWPALMLISSLLFAILIDCWLLNIVLITYFYLNRRDNNLEK</sequence>
<protein>
    <submittedName>
        <fullName evidence="4">Uncharacterized protein</fullName>
    </submittedName>
</protein>
<keyword evidence="1" id="KW-0812">Transmembrane</keyword>
<keyword evidence="2" id="KW-0732">Signal</keyword>
<dbReference type="AlphaFoldDB" id="A0A915P8Q2"/>
<accession>A0A915P8Q2</accession>
<keyword evidence="1" id="KW-0472">Membrane</keyword>
<evidence type="ECO:0000313" key="3">
    <source>
        <dbReference type="Proteomes" id="UP000887560"/>
    </source>
</evidence>